<name>A0ABW2SMP9_9ACTO</name>
<dbReference type="RefSeq" id="WP_380974689.1">
    <property type="nucleotide sequence ID" value="NZ_JBHTEF010000001.1"/>
</dbReference>
<reference evidence="2" key="1">
    <citation type="journal article" date="2019" name="Int. J. Syst. Evol. Microbiol.">
        <title>The Global Catalogue of Microorganisms (GCM) 10K type strain sequencing project: providing services to taxonomists for standard genome sequencing and annotation.</title>
        <authorList>
            <consortium name="The Broad Institute Genomics Platform"/>
            <consortium name="The Broad Institute Genome Sequencing Center for Infectious Disease"/>
            <person name="Wu L."/>
            <person name="Ma J."/>
        </authorList>
    </citation>
    <scope>NUCLEOTIDE SEQUENCE [LARGE SCALE GENOMIC DNA]</scope>
    <source>
        <strain evidence="2">CCUG 56698</strain>
    </source>
</reference>
<dbReference type="InterPro" id="IPR050792">
    <property type="entry name" value="ADP-ribosylglycohydrolase"/>
</dbReference>
<dbReference type="InterPro" id="IPR005502">
    <property type="entry name" value="Ribosyl_crysJ1"/>
</dbReference>
<comment type="caution">
    <text evidence="1">The sequence shown here is derived from an EMBL/GenBank/DDBJ whole genome shotgun (WGS) entry which is preliminary data.</text>
</comment>
<dbReference type="PANTHER" id="PTHR16222:SF12">
    <property type="entry name" value="ADP-RIBOSYLGLYCOHYDROLASE-RELATED"/>
    <property type="match status" value="1"/>
</dbReference>
<proteinExistence type="predicted"/>
<evidence type="ECO:0000313" key="1">
    <source>
        <dbReference type="EMBL" id="MFC7581402.1"/>
    </source>
</evidence>
<dbReference type="EMBL" id="JBHTEF010000001">
    <property type="protein sequence ID" value="MFC7581402.1"/>
    <property type="molecule type" value="Genomic_DNA"/>
</dbReference>
<keyword evidence="2" id="KW-1185">Reference proteome</keyword>
<dbReference type="InterPro" id="IPR036705">
    <property type="entry name" value="Ribosyl_crysJ1_sf"/>
</dbReference>
<accession>A0ABW2SMP9</accession>
<dbReference type="Proteomes" id="UP001596527">
    <property type="component" value="Unassembled WGS sequence"/>
</dbReference>
<dbReference type="Gene3D" id="1.10.4080.10">
    <property type="entry name" value="ADP-ribosylation/Crystallin J1"/>
    <property type="match status" value="1"/>
</dbReference>
<dbReference type="Pfam" id="PF03747">
    <property type="entry name" value="ADP_ribosyl_GH"/>
    <property type="match status" value="1"/>
</dbReference>
<dbReference type="SUPFAM" id="SSF101478">
    <property type="entry name" value="ADP-ribosylglycohydrolase"/>
    <property type="match status" value="1"/>
</dbReference>
<evidence type="ECO:0000313" key="2">
    <source>
        <dbReference type="Proteomes" id="UP001596527"/>
    </source>
</evidence>
<protein>
    <submittedName>
        <fullName evidence="1">ADP-ribosylglycohydrolase family protein</fullName>
    </submittedName>
</protein>
<organism evidence="1 2">
    <name type="scientific">Schaalia naturae</name>
    <dbReference type="NCBI Taxonomy" id="635203"/>
    <lineage>
        <taxon>Bacteria</taxon>
        <taxon>Bacillati</taxon>
        <taxon>Actinomycetota</taxon>
        <taxon>Actinomycetes</taxon>
        <taxon>Actinomycetales</taxon>
        <taxon>Actinomycetaceae</taxon>
        <taxon>Schaalia</taxon>
    </lineage>
</organism>
<dbReference type="PANTHER" id="PTHR16222">
    <property type="entry name" value="ADP-RIBOSYLGLYCOHYDROLASE"/>
    <property type="match status" value="1"/>
</dbReference>
<sequence length="333" mass="34253">MTAERDRATGCLEGLALGDALGMPTQSFSPEQIEQRYGELSDLVDAADDQPIAPRMGAGSVTDDTEQALLLARLLIDGGGHVDAAALADALIEWEDSMRARGSLDLLGPSTRGAIDQLRAGAPIGSTGAAGTTNGAAMRVAPVGIAVPLSDPETLMDVVRESCLLSHDTVQGIESAGLVAAAVSAGVGGASPREAVRRAISLVEDAPGRGHWTAHASVTARTRSALKGAEGRSDEELFAFIRSDVGTSLEATESIPAAFALVWHYADAPFAALLAAARMGGDTDTMGAIAGAILGASMGTTGFPRDQVSLVRRVSRIPIDEVVPGLLNLRDNH</sequence>
<gene>
    <name evidence="1" type="ORF">ACFQWG_09380</name>
</gene>